<evidence type="ECO:0000313" key="6">
    <source>
        <dbReference type="Ensembl" id="ENSPEMP00000029117.1"/>
    </source>
</evidence>
<evidence type="ECO:0000256" key="4">
    <source>
        <dbReference type="ARBA" id="ARBA00023125"/>
    </source>
</evidence>
<dbReference type="FunFam" id="3.40.50.300:FF:000645">
    <property type="entry name" value="DNA mismatch repair protein"/>
    <property type="match status" value="1"/>
</dbReference>
<dbReference type="InterPro" id="IPR045076">
    <property type="entry name" value="MutS"/>
</dbReference>
<dbReference type="Ensembl" id="ENSPEMT00000042621.1">
    <property type="protein sequence ID" value="ENSPEMP00000029117.1"/>
    <property type="gene ID" value="ENSPEMG00000013591.2"/>
</dbReference>
<dbReference type="PROSITE" id="PS00486">
    <property type="entry name" value="DNA_MISMATCH_REPAIR_2"/>
    <property type="match status" value="1"/>
</dbReference>
<reference evidence="6 7" key="1">
    <citation type="submission" date="2018-10" db="EMBL/GenBank/DDBJ databases">
        <title>Improved assembly of the deer mouse Peromyscus maniculatus genome.</title>
        <authorList>
            <person name="Lassance J.-M."/>
            <person name="Hoekstra H.E."/>
        </authorList>
    </citation>
    <scope>NUCLEOTIDE SEQUENCE [LARGE SCALE GENOMIC DNA]</scope>
</reference>
<keyword evidence="7" id="KW-1185">Reference proteome</keyword>
<reference evidence="6" key="3">
    <citation type="submission" date="2025-09" db="UniProtKB">
        <authorList>
            <consortium name="Ensembl"/>
        </authorList>
    </citation>
    <scope>IDENTIFICATION</scope>
</reference>
<protein>
    <submittedName>
        <fullName evidence="6">MutS homolog 6</fullName>
    </submittedName>
</protein>
<dbReference type="GO" id="GO:0006298">
    <property type="term" value="P:mismatch repair"/>
    <property type="evidence" value="ECO:0007669"/>
    <property type="project" value="InterPro"/>
</dbReference>
<keyword evidence="2" id="KW-0547">Nucleotide-binding</keyword>
<evidence type="ECO:0000259" key="5">
    <source>
        <dbReference type="PROSITE" id="PS00486"/>
    </source>
</evidence>
<dbReference type="GO" id="GO:0005524">
    <property type="term" value="F:ATP binding"/>
    <property type="evidence" value="ECO:0007669"/>
    <property type="project" value="UniProtKB-KW"/>
</dbReference>
<dbReference type="AlphaFoldDB" id="A0A8C8UER6"/>
<organism evidence="6 7">
    <name type="scientific">Peromyscus maniculatus bairdii</name>
    <name type="common">Prairie deer mouse</name>
    <dbReference type="NCBI Taxonomy" id="230844"/>
    <lineage>
        <taxon>Eukaryota</taxon>
        <taxon>Metazoa</taxon>
        <taxon>Chordata</taxon>
        <taxon>Craniata</taxon>
        <taxon>Vertebrata</taxon>
        <taxon>Euteleostomi</taxon>
        <taxon>Mammalia</taxon>
        <taxon>Eutheria</taxon>
        <taxon>Euarchontoglires</taxon>
        <taxon>Glires</taxon>
        <taxon>Rodentia</taxon>
        <taxon>Myomorpha</taxon>
        <taxon>Muroidea</taxon>
        <taxon>Cricetidae</taxon>
        <taxon>Neotominae</taxon>
        <taxon>Peromyscus</taxon>
    </lineage>
</organism>
<keyword evidence="4" id="KW-0238">DNA-binding</keyword>
<dbReference type="InterPro" id="IPR000432">
    <property type="entry name" value="DNA_mismatch_repair_MutS_C"/>
</dbReference>
<evidence type="ECO:0000313" key="7">
    <source>
        <dbReference type="Proteomes" id="UP000694547"/>
    </source>
</evidence>
<dbReference type="Gene3D" id="3.40.50.300">
    <property type="entry name" value="P-loop containing nucleotide triphosphate hydrolases"/>
    <property type="match status" value="1"/>
</dbReference>
<dbReference type="PANTHER" id="PTHR11361">
    <property type="entry name" value="DNA MISMATCH REPAIR PROTEIN MUTS FAMILY MEMBER"/>
    <property type="match status" value="1"/>
</dbReference>
<proteinExistence type="inferred from homology"/>
<comment type="similarity">
    <text evidence="1">Belongs to the DNA mismatch repair MutS family.</text>
</comment>
<feature type="domain" description="DNA mismatch repair proteins mutS family" evidence="5">
    <location>
        <begin position="169"/>
        <end position="185"/>
    </location>
</feature>
<dbReference type="SMART" id="SM00534">
    <property type="entry name" value="MUTSac"/>
    <property type="match status" value="1"/>
</dbReference>
<reference evidence="6" key="2">
    <citation type="submission" date="2025-08" db="UniProtKB">
        <authorList>
            <consortium name="Ensembl"/>
        </authorList>
    </citation>
    <scope>IDENTIFICATION</scope>
</reference>
<dbReference type="GO" id="GO:0140664">
    <property type="term" value="F:ATP-dependent DNA damage sensor activity"/>
    <property type="evidence" value="ECO:0007669"/>
    <property type="project" value="InterPro"/>
</dbReference>
<dbReference type="PANTHER" id="PTHR11361:SF148">
    <property type="entry name" value="DNA MISMATCH REPAIR PROTEIN MSH6"/>
    <property type="match status" value="1"/>
</dbReference>
<accession>A0A8C8UER6</accession>
<dbReference type="SUPFAM" id="SSF52540">
    <property type="entry name" value="P-loop containing nucleoside triphosphate hydrolases"/>
    <property type="match status" value="1"/>
</dbReference>
<dbReference type="Pfam" id="PF00488">
    <property type="entry name" value="MutS_V"/>
    <property type="match status" value="1"/>
</dbReference>
<keyword evidence="3" id="KW-0067">ATP-binding</keyword>
<evidence type="ECO:0000256" key="2">
    <source>
        <dbReference type="ARBA" id="ARBA00022741"/>
    </source>
</evidence>
<name>A0A8C8UER6_PERMB</name>
<dbReference type="InterPro" id="IPR027417">
    <property type="entry name" value="P-loop_NTPase"/>
</dbReference>
<dbReference type="GO" id="GO:0030983">
    <property type="term" value="F:mismatched DNA binding"/>
    <property type="evidence" value="ECO:0007669"/>
    <property type="project" value="InterPro"/>
</dbReference>
<gene>
    <name evidence="6" type="primary">Msh6</name>
</gene>
<sequence>MRRLFYNFDKNYKDWQSAVECIAVLDVLLCLANYSQGGDGPMCRPVIVLPREDTHPFLELKGSRHPCITKTFFGDDFIPNDILIGCEEEVEENGKAYCVLVTGPNMGGSLNTSPNIMGCYVPAEVCRLTPVDRVFTRLGASDRIMSGESTFFVELSETASILRHATAHSLVLVDELGRGTATFDGTAIANAVVKELAETIKCRTLFSTHYHSLSFSFLKACMVENECEDPSQETITFLYKFIEGACPKSYGFNAARLANLPEEVIQKGHRKAREFEKMNQSLRLFREVCMASERPTVDAEAIHRLLALIEEL</sequence>
<dbReference type="Proteomes" id="UP000694547">
    <property type="component" value="Chromosome 22"/>
</dbReference>
<dbReference type="GO" id="GO:0032301">
    <property type="term" value="C:MutSalpha complex"/>
    <property type="evidence" value="ECO:0007669"/>
    <property type="project" value="TreeGrafter"/>
</dbReference>
<dbReference type="Gene3D" id="1.10.1420.10">
    <property type="match status" value="1"/>
</dbReference>
<dbReference type="GeneTree" id="ENSGT00550000075024"/>
<evidence type="ECO:0000256" key="1">
    <source>
        <dbReference type="ARBA" id="ARBA00006271"/>
    </source>
</evidence>
<evidence type="ECO:0000256" key="3">
    <source>
        <dbReference type="ARBA" id="ARBA00022840"/>
    </source>
</evidence>